<dbReference type="Gene3D" id="1.10.390.10">
    <property type="entry name" value="Neutral Protease Domain 2"/>
    <property type="match status" value="1"/>
</dbReference>
<protein>
    <submittedName>
        <fullName evidence="12">M36 family metallopeptidase</fullName>
    </submittedName>
</protein>
<evidence type="ECO:0000256" key="11">
    <source>
        <dbReference type="SAM" id="SignalP"/>
    </source>
</evidence>
<keyword evidence="11" id="KW-0732">Signal</keyword>
<gene>
    <name evidence="12" type="ORF">V6R90_06115</name>
</gene>
<dbReference type="EMBL" id="JBEGDP010000004">
    <property type="protein sequence ID" value="MEQ7846847.1"/>
    <property type="molecule type" value="Genomic_DNA"/>
</dbReference>
<accession>A0ABV1NWF8</accession>
<comment type="cofactor">
    <cofactor evidence="1">
        <name>Zn(2+)</name>
        <dbReference type="ChEBI" id="CHEBI:29105"/>
    </cofactor>
</comment>
<keyword evidence="8" id="KW-0862">Zinc</keyword>
<comment type="subcellular location">
    <subcellularLocation>
        <location evidence="2">Secreted</location>
    </subcellularLocation>
</comment>
<evidence type="ECO:0000256" key="9">
    <source>
        <dbReference type="ARBA" id="ARBA00023049"/>
    </source>
</evidence>
<evidence type="ECO:0000256" key="7">
    <source>
        <dbReference type="ARBA" id="ARBA00022801"/>
    </source>
</evidence>
<dbReference type="InterPro" id="IPR001842">
    <property type="entry name" value="Peptidase_M36"/>
</dbReference>
<evidence type="ECO:0000256" key="6">
    <source>
        <dbReference type="ARBA" id="ARBA00022723"/>
    </source>
</evidence>
<evidence type="ECO:0000256" key="2">
    <source>
        <dbReference type="ARBA" id="ARBA00004613"/>
    </source>
</evidence>
<organism evidence="12 13">
    <name type="scientific">Nocardioides kribbensis</name>
    <dbReference type="NCBI Taxonomy" id="305517"/>
    <lineage>
        <taxon>Bacteria</taxon>
        <taxon>Bacillati</taxon>
        <taxon>Actinomycetota</taxon>
        <taxon>Actinomycetes</taxon>
        <taxon>Propionibacteriales</taxon>
        <taxon>Nocardioidaceae</taxon>
        <taxon>Nocardioides</taxon>
    </lineage>
</organism>
<keyword evidence="10" id="KW-0865">Zymogen</keyword>
<evidence type="ECO:0000256" key="5">
    <source>
        <dbReference type="ARBA" id="ARBA00022670"/>
    </source>
</evidence>
<evidence type="ECO:0000256" key="3">
    <source>
        <dbReference type="ARBA" id="ARBA00006006"/>
    </source>
</evidence>
<reference evidence="12 13" key="1">
    <citation type="submission" date="2024-02" db="EMBL/GenBank/DDBJ databases">
        <title>Full genome sequence of Nocardioides kribbensis.</title>
        <authorList>
            <person name="Poletto B.L."/>
            <person name="Silva G."/>
            <person name="Galante D."/>
            <person name="Campos K.R."/>
            <person name="Santos M.B.N."/>
            <person name="Sacchi C.T."/>
        </authorList>
    </citation>
    <scope>NUCLEOTIDE SEQUENCE [LARGE SCALE GENOMIC DNA]</scope>
    <source>
        <strain evidence="12 13">O4R</strain>
    </source>
</reference>
<dbReference type="InterPro" id="IPR050371">
    <property type="entry name" value="Fungal_virulence_M36"/>
</dbReference>
<evidence type="ECO:0000256" key="10">
    <source>
        <dbReference type="ARBA" id="ARBA00023145"/>
    </source>
</evidence>
<dbReference type="Gene3D" id="3.10.170.10">
    <property type="match status" value="1"/>
</dbReference>
<name>A0ABV1NWF8_9ACTN</name>
<comment type="caution">
    <text evidence="12">The sequence shown here is derived from an EMBL/GenBank/DDBJ whole genome shotgun (WGS) entry which is preliminary data.</text>
</comment>
<keyword evidence="5" id="KW-0645">Protease</keyword>
<dbReference type="InterPro" id="IPR027268">
    <property type="entry name" value="Peptidase_M4/M1_CTD_sf"/>
</dbReference>
<evidence type="ECO:0000313" key="13">
    <source>
        <dbReference type="Proteomes" id="UP001482520"/>
    </source>
</evidence>
<keyword evidence="13" id="KW-1185">Reference proteome</keyword>
<dbReference type="PANTHER" id="PTHR33478:SF1">
    <property type="entry name" value="EXTRACELLULAR METALLOPROTEINASE MEP"/>
    <property type="match status" value="1"/>
</dbReference>
<feature type="signal peptide" evidence="11">
    <location>
        <begin position="1"/>
        <end position="32"/>
    </location>
</feature>
<keyword evidence="4" id="KW-0964">Secreted</keyword>
<proteinExistence type="inferred from homology"/>
<dbReference type="RefSeq" id="WP_349804115.1">
    <property type="nucleotide sequence ID" value="NZ_JBEGDP010000004.1"/>
</dbReference>
<dbReference type="Pfam" id="PF02128">
    <property type="entry name" value="Peptidase_M36"/>
    <property type="match status" value="1"/>
</dbReference>
<evidence type="ECO:0000313" key="12">
    <source>
        <dbReference type="EMBL" id="MEQ7846847.1"/>
    </source>
</evidence>
<evidence type="ECO:0000256" key="4">
    <source>
        <dbReference type="ARBA" id="ARBA00022525"/>
    </source>
</evidence>
<feature type="chain" id="PRO_5045492936" evidence="11">
    <location>
        <begin position="33"/>
        <end position="1141"/>
    </location>
</feature>
<dbReference type="PANTHER" id="PTHR33478">
    <property type="entry name" value="EXTRACELLULAR METALLOPROTEINASE MEP"/>
    <property type="match status" value="1"/>
</dbReference>
<evidence type="ECO:0000256" key="8">
    <source>
        <dbReference type="ARBA" id="ARBA00022833"/>
    </source>
</evidence>
<dbReference type="SUPFAM" id="SSF55486">
    <property type="entry name" value="Metalloproteases ('zincins'), catalytic domain"/>
    <property type="match status" value="1"/>
</dbReference>
<keyword evidence="9" id="KW-0482">Metalloprotease</keyword>
<sequence length="1141" mass="119989">MTPPARRRRTTAALALLTAAVLPGLTQLPAVAGTSPVAATADPALHPDDVVTLGDPVAGLADLDVRDAVAPLASQRAAVAALGDVDLRWNASGTPSSILPADGVLGPDTGTPVQTARAWLADHAGLFGLRAADLAGLVLVNDQAMPDTAARAVLLRQDFGGLAPARGGLVTVGVAADGTVAYVSSSLARTTAAPPAASLSPLEGWVAATRDVRPTFDTGLVDDVVDSVSGGWTRLQVPGFAQEQQVRLRALPMPDGSVRPVLEANVVDTEAGDAFAYTSLVDAVTGDVLVRQNQVENAMYDDVFTGSVTATACGPMHTFELGDDLTRTINAVGIAAPVDDLTVKLFGPDGDLLLAQDLLTSPEVLTYTAEEIPAGVYSLQVCPFDASSVVVGQYALTVSTSDEGAPETGTGLPDARWRYFTANPAMTSLGEATPTNSVIGCWVQGAGCTTPTGPFRNPAAVGPWDTVGGTVPTLTTVGNNANTHEAWGSPLTPGGFFQAPVSPTRDYTTEFTDAWNNSRCDPAQLVPGGNDIDASVGNLFVSHNRMHDYSYYLGFTEENYNLQLDNHGRGGVGGDQEIGNAQAGALTGATYLTGLGRDNANQIALQDGIPGITNQYLFQPIAGAFYAPCTDGGLDMGIVGHEYTHAISNRMVAGPDEGLTSEQGGAMGESWSDLVAAEYQFSHGYDNGGNIWAVGVYATGNTSVAIRDYSIDENPLNYSDYGFDTTGAEVHADGEIWNGTQWSVRQALVRKWNDRFPYADERLQLRCAQGDQTVSPLPANLCPGNRRWVQLMFDSFLLQQGATSMLDARDAMLAADRMRFAGKDQAVMWKAFAQRGMGKGASVPDADSEATVPSFASPRQRNGAVRFTGAAPDTEVYVGHYEARATPVADLSRSTRRLRDTAAFVPGRYEMLAVSEKQGFRRFTMTVRPGAQTVRIGGATNLAAKASGATVLAATEGSRNAAFLIDGTEATNWGGVTTQNVDVSRPSVSVDLAGGRHTIRRVQVSALLTPAPADPEALPLAVDEDPDSGSRFTALRKFAIEVCTSGCSGPRATWKRVFVSQADAFPGRRPRPVAPDQTMRSFRIGAVQASAVRLVTLENQCTGFAGYAGESDADPLNDTDCATASDRGTIVHAAELQVFTR</sequence>
<comment type="similarity">
    <text evidence="3">Belongs to the peptidase M36 family.</text>
</comment>
<keyword evidence="7" id="KW-0378">Hydrolase</keyword>
<evidence type="ECO:0000256" key="1">
    <source>
        <dbReference type="ARBA" id="ARBA00001947"/>
    </source>
</evidence>
<keyword evidence="6" id="KW-0479">Metal-binding</keyword>
<dbReference type="Proteomes" id="UP001482520">
    <property type="component" value="Unassembled WGS sequence"/>
</dbReference>